<dbReference type="InterPro" id="IPR003660">
    <property type="entry name" value="HAMP_dom"/>
</dbReference>
<dbReference type="Pfam" id="PF02203">
    <property type="entry name" value="TarH"/>
    <property type="match status" value="1"/>
</dbReference>
<dbReference type="eggNOG" id="COG0840">
    <property type="taxonomic scope" value="Bacteria"/>
</dbReference>
<dbReference type="SMART" id="SM00304">
    <property type="entry name" value="HAMP"/>
    <property type="match status" value="1"/>
</dbReference>
<accession>E0SM34</accession>
<dbReference type="STRING" id="198628.Dda3937_03501"/>
<dbReference type="FunFam" id="1.10.287.950:FF:000001">
    <property type="entry name" value="Methyl-accepting chemotaxis sensory transducer"/>
    <property type="match status" value="1"/>
</dbReference>
<dbReference type="Gene3D" id="1.10.287.950">
    <property type="entry name" value="Methyl-accepting chemotaxis protein"/>
    <property type="match status" value="1"/>
</dbReference>
<reference evidence="15 16" key="1">
    <citation type="journal article" date="2011" name="J. Bacteriol.">
        <title>Genome sequence of the plant-pathogenic bacterium Dickeya dadantii 3937.</title>
        <authorList>
            <person name="Glasner J.D."/>
            <person name="Yang C.H."/>
            <person name="Reverchon S."/>
            <person name="Hugouvieux-Cotte-Pattat N."/>
            <person name="Condemine G."/>
            <person name="Bohin J.P."/>
            <person name="Van Gijsegem F."/>
            <person name="Yang S."/>
            <person name="Franza T."/>
            <person name="Expert D."/>
            <person name="Plunkett G. III"/>
            <person name="San Francisco M.J."/>
            <person name="Charkowski A.O."/>
            <person name="Py B."/>
            <person name="Bell K."/>
            <person name="Rauscher L."/>
            <person name="Rodriguez-Palenzuela P."/>
            <person name="Toussaint A."/>
            <person name="Holeva M.C."/>
            <person name="He S.Y."/>
            <person name="Douet V."/>
            <person name="Boccara M."/>
            <person name="Blanco C."/>
            <person name="Toth I."/>
            <person name="Anderson B.D."/>
            <person name="Biehl B.S."/>
            <person name="Mau B."/>
            <person name="Flynn S.M."/>
            <person name="Barras F."/>
            <person name="Lindeberg M."/>
            <person name="Birch P.R."/>
            <person name="Tsuyumu S."/>
            <person name="Shi X."/>
            <person name="Hibbing M."/>
            <person name="Yap M.N."/>
            <person name="Carpentier M."/>
            <person name="Dassa E."/>
            <person name="Umehara M."/>
            <person name="Kim J.F."/>
            <person name="Rusch M."/>
            <person name="Soni P."/>
            <person name="Mayhew G.F."/>
            <person name="Fouts D.E."/>
            <person name="Gill S.R."/>
            <person name="Blattner F.R."/>
            <person name="Keen N.T."/>
            <person name="Perna N.T."/>
        </authorList>
    </citation>
    <scope>NUCLEOTIDE SEQUENCE [LARGE SCALE GENOMIC DNA]</scope>
    <source>
        <strain evidence="15 16">3937</strain>
    </source>
</reference>
<comment type="subcellular location">
    <subcellularLocation>
        <location evidence="1">Cell inner membrane</location>
        <topology evidence="1">Multi-pass membrane protein</topology>
    </subcellularLocation>
</comment>
<dbReference type="InterPro" id="IPR003122">
    <property type="entry name" value="Tar_rcpt_lig-bd"/>
</dbReference>
<dbReference type="Pfam" id="PF00015">
    <property type="entry name" value="MCPsignal"/>
    <property type="match status" value="1"/>
</dbReference>
<feature type="compositionally biased region" description="Polar residues" evidence="12">
    <location>
        <begin position="565"/>
        <end position="575"/>
    </location>
</feature>
<evidence type="ECO:0000256" key="6">
    <source>
        <dbReference type="ARBA" id="ARBA00022692"/>
    </source>
</evidence>
<dbReference type="EMBL" id="CP002038">
    <property type="protein sequence ID" value="ADM98192.1"/>
    <property type="molecule type" value="Genomic_DNA"/>
</dbReference>
<keyword evidence="9 11" id="KW-0807">Transducer</keyword>
<dbReference type="SMART" id="SM00283">
    <property type="entry name" value="MA"/>
    <property type="match status" value="1"/>
</dbReference>
<dbReference type="SUPFAM" id="SSF58104">
    <property type="entry name" value="Methyl-accepting chemotaxis protein (MCP) signaling domain"/>
    <property type="match status" value="1"/>
</dbReference>
<evidence type="ECO:0000256" key="10">
    <source>
        <dbReference type="ARBA" id="ARBA00029447"/>
    </source>
</evidence>
<dbReference type="PROSITE" id="PS50111">
    <property type="entry name" value="CHEMOTAXIS_TRANSDUC_2"/>
    <property type="match status" value="1"/>
</dbReference>
<evidence type="ECO:0000256" key="3">
    <source>
        <dbReference type="ARBA" id="ARBA00022481"/>
    </source>
</evidence>
<dbReference type="InterPro" id="IPR004090">
    <property type="entry name" value="Chemotax_Me-accpt_rcpt"/>
</dbReference>
<dbReference type="PRINTS" id="PR00260">
    <property type="entry name" value="CHEMTRNSDUCR"/>
</dbReference>
<evidence type="ECO:0000256" key="7">
    <source>
        <dbReference type="ARBA" id="ARBA00022989"/>
    </source>
</evidence>
<dbReference type="PROSITE" id="PS50885">
    <property type="entry name" value="HAMP"/>
    <property type="match status" value="1"/>
</dbReference>
<evidence type="ECO:0000256" key="8">
    <source>
        <dbReference type="ARBA" id="ARBA00023136"/>
    </source>
</evidence>
<keyword evidence="6" id="KW-0812">Transmembrane</keyword>
<feature type="region of interest" description="Disordered" evidence="12">
    <location>
        <begin position="554"/>
        <end position="575"/>
    </location>
</feature>
<dbReference type="InterPro" id="IPR035440">
    <property type="entry name" value="4HB_MCP_dom_sf"/>
</dbReference>
<evidence type="ECO:0000256" key="2">
    <source>
        <dbReference type="ARBA" id="ARBA00022475"/>
    </source>
</evidence>
<dbReference type="GO" id="GO:0007165">
    <property type="term" value="P:signal transduction"/>
    <property type="evidence" value="ECO:0007669"/>
    <property type="project" value="UniProtKB-KW"/>
</dbReference>
<dbReference type="Gene3D" id="1.20.120.30">
    <property type="entry name" value="Aspartate receptor, ligand-binding domain"/>
    <property type="match status" value="1"/>
</dbReference>
<keyword evidence="16" id="KW-1185">Reference proteome</keyword>
<keyword evidence="15" id="KW-0675">Receptor</keyword>
<keyword evidence="2" id="KW-1003">Cell membrane</keyword>
<keyword evidence="8" id="KW-0472">Membrane</keyword>
<evidence type="ECO:0000256" key="1">
    <source>
        <dbReference type="ARBA" id="ARBA00004429"/>
    </source>
</evidence>
<keyword evidence="5" id="KW-0997">Cell inner membrane</keyword>
<dbReference type="PANTHER" id="PTHR43531">
    <property type="entry name" value="PROTEIN ICFG"/>
    <property type="match status" value="1"/>
</dbReference>
<dbReference type="SUPFAM" id="SSF47170">
    <property type="entry name" value="Aspartate receptor, ligand-binding domain"/>
    <property type="match status" value="1"/>
</dbReference>
<feature type="domain" description="HAMP" evidence="14">
    <location>
        <begin position="232"/>
        <end position="284"/>
    </location>
</feature>
<protein>
    <submittedName>
        <fullName evidence="15">Methyl-accepting chemotaxis protein II (Aspartate chemoreceptor protein)</fullName>
    </submittedName>
</protein>
<keyword evidence="7" id="KW-1133">Transmembrane helix</keyword>
<organism evidence="15 16">
    <name type="scientific">Dickeya dadantii (strain 3937)</name>
    <name type="common">Erwinia chrysanthemi (strain 3937)</name>
    <dbReference type="NCBI Taxonomy" id="198628"/>
    <lineage>
        <taxon>Bacteria</taxon>
        <taxon>Pseudomonadati</taxon>
        <taxon>Pseudomonadota</taxon>
        <taxon>Gammaproteobacteria</taxon>
        <taxon>Enterobacterales</taxon>
        <taxon>Pectobacteriaceae</taxon>
        <taxon>Dickeya</taxon>
    </lineage>
</organism>
<keyword evidence="3" id="KW-0488">Methylation</keyword>
<evidence type="ECO:0000313" key="16">
    <source>
        <dbReference type="Proteomes" id="UP000006859"/>
    </source>
</evidence>
<dbReference type="GO" id="GO:0004888">
    <property type="term" value="F:transmembrane signaling receptor activity"/>
    <property type="evidence" value="ECO:0007669"/>
    <property type="project" value="InterPro"/>
</dbReference>
<comment type="similarity">
    <text evidence="10">Belongs to the methyl-accepting chemotaxis (MCP) protein family.</text>
</comment>
<evidence type="ECO:0000259" key="13">
    <source>
        <dbReference type="PROSITE" id="PS50111"/>
    </source>
</evidence>
<dbReference type="InterPro" id="IPR051310">
    <property type="entry name" value="MCP_chemotaxis"/>
</dbReference>
<evidence type="ECO:0000256" key="4">
    <source>
        <dbReference type="ARBA" id="ARBA00022500"/>
    </source>
</evidence>
<keyword evidence="4" id="KW-0145">Chemotaxis</keyword>
<evidence type="ECO:0000256" key="5">
    <source>
        <dbReference type="ARBA" id="ARBA00022519"/>
    </source>
</evidence>
<dbReference type="GO" id="GO:0006935">
    <property type="term" value="P:chemotaxis"/>
    <property type="evidence" value="ECO:0007669"/>
    <property type="project" value="UniProtKB-KW"/>
</dbReference>
<evidence type="ECO:0000313" key="15">
    <source>
        <dbReference type="EMBL" id="ADM98192.1"/>
    </source>
</evidence>
<dbReference type="InterPro" id="IPR004089">
    <property type="entry name" value="MCPsignal_dom"/>
</dbReference>
<dbReference type="KEGG" id="ddd:Dda3937_03501"/>
<dbReference type="GO" id="GO:0005886">
    <property type="term" value="C:plasma membrane"/>
    <property type="evidence" value="ECO:0007669"/>
    <property type="project" value="UniProtKB-SubCell"/>
</dbReference>
<gene>
    <name evidence="15" type="ordered locus">Dda3937_03501</name>
</gene>
<dbReference type="CDD" id="cd11386">
    <property type="entry name" value="MCP_signal"/>
    <property type="match status" value="1"/>
</dbReference>
<name>E0SM34_DICD3</name>
<feature type="domain" description="Methyl-accepting transducer" evidence="13">
    <location>
        <begin position="289"/>
        <end position="518"/>
    </location>
</feature>
<evidence type="ECO:0000256" key="11">
    <source>
        <dbReference type="PROSITE-ProRule" id="PRU00284"/>
    </source>
</evidence>
<sequence length="575" mass="62231">MTMINSRAMHAENDSEPVMNFLKDITVRRMMLIILALFSVVWGMASSFTLYSLGNVNSLLSDNQEQKKSYSILVRGNDQYSRAVTRMSRIPELIQQGEMDNAQKTLISATDALKNTKEALTQFKHSRQVGVSDEQVQQLIASWEQVLGNAVEPMMSALKDGRIDEFKRVFLKQYPPMSVEFGELTEKYAAAIQADSTITNVGRYIEISKNVLLAALIIGVIVLLLSDRYLVNYLVKPIGQIKRHLELLTSGKLGVELDEFGRNCAGQLIPYIRAMQHSLRNTVQTIHASSSVIYTGTSEIRQGNDELSRRTDQQAAALQETAASMEELTSTVKNNADNVRQARQISEEAQRMARQGGDITDSVVTTMQGISDSSRKIADITSVINGIAFQTNILALNAAVEAARAGEQGRGFAVVAGEVRNLAQRSAQAAKEIETLIGESVSRVSTGSELVREAGNAMEVIISSVSRVHELMGEISAASDEQSRGIAQIGQAVTEMDGVTQQNAALVEEASAAAASLEDQAQSLAVAVAAFDLGDTPTALRSPRASAAALKRPVSASSLGARPVTASSQGDWETF</sequence>
<evidence type="ECO:0000259" key="14">
    <source>
        <dbReference type="PROSITE" id="PS50885"/>
    </source>
</evidence>
<dbReference type="AlphaFoldDB" id="E0SM34"/>
<dbReference type="HOGENOM" id="CLU_000445_107_16_6"/>
<dbReference type="PANTHER" id="PTHR43531:SF14">
    <property type="entry name" value="METHYL-ACCEPTING CHEMOTAXIS PROTEIN I-RELATED"/>
    <property type="match status" value="1"/>
</dbReference>
<dbReference type="Proteomes" id="UP000006859">
    <property type="component" value="Chromosome"/>
</dbReference>
<evidence type="ECO:0000256" key="12">
    <source>
        <dbReference type="SAM" id="MobiDB-lite"/>
    </source>
</evidence>
<evidence type="ECO:0000256" key="9">
    <source>
        <dbReference type="ARBA" id="ARBA00023224"/>
    </source>
</evidence>
<proteinExistence type="inferred from homology"/>